<sequence>MDYGAIGNGITDDSQVCALENGTATLKVPPEKTFMLKPLKFIGPCGFSSVHFQLEGNIVAPNSTKEWTGLNPNRWIDFANINGLIIDGGGQIDGRGSVWWSPCKVKICQRPTALFIHNCPKLQLSGTRHLNSARNHISINLSNDINIVNITITAPQDSPNTDGIDITKSSYILIQNSTIATGDDCIAMNNGTSNVNITDVTCGPGHGIRYRYIFIMEFLNAKISLSLTLFLAPVLSVGSLGAKKAYETVEHVRVHNCNFKEAKNGMRIKTWPGGSGYARDISFEHIVLTNTKNPIIINQGYKDVENDDDKIEESYVEVSDVTYGDINGTCADQIAINFNCGGGEGCTGIIMQEINITSTLSGKTLRASCNNAHGSATSTLPPVSCLLN</sequence>
<dbReference type="GO" id="GO:0004650">
    <property type="term" value="F:polygalacturonase activity"/>
    <property type="evidence" value="ECO:0007669"/>
    <property type="project" value="InterPro"/>
</dbReference>
<dbReference type="InterPro" id="IPR000743">
    <property type="entry name" value="Glyco_hydro_28"/>
</dbReference>
<dbReference type="STRING" id="157652.A0A371HTW8"/>
<evidence type="ECO:0000256" key="4">
    <source>
        <dbReference type="ARBA" id="ARBA00022525"/>
    </source>
</evidence>
<evidence type="ECO:0000256" key="7">
    <source>
        <dbReference type="ARBA" id="ARBA00023316"/>
    </source>
</evidence>
<keyword evidence="5 8" id="KW-0378">Hydrolase</keyword>
<evidence type="ECO:0000256" key="5">
    <source>
        <dbReference type="ARBA" id="ARBA00022801"/>
    </source>
</evidence>
<evidence type="ECO:0000256" key="6">
    <source>
        <dbReference type="ARBA" id="ARBA00023295"/>
    </source>
</evidence>
<dbReference type="Gene3D" id="2.160.20.10">
    <property type="entry name" value="Single-stranded right-handed beta-helix, Pectin lyase-like"/>
    <property type="match status" value="1"/>
</dbReference>
<keyword evidence="4" id="KW-0964">Secreted</keyword>
<proteinExistence type="inferred from homology"/>
<comment type="subcellular location">
    <subcellularLocation>
        <location evidence="1">Secreted</location>
        <location evidence="1">Cell wall</location>
    </subcellularLocation>
</comment>
<dbReference type="InterPro" id="IPR011050">
    <property type="entry name" value="Pectin_lyase_fold/virulence"/>
</dbReference>
<evidence type="ECO:0000256" key="2">
    <source>
        <dbReference type="ARBA" id="ARBA00008834"/>
    </source>
</evidence>
<dbReference type="GO" id="GO:0071555">
    <property type="term" value="P:cell wall organization"/>
    <property type="evidence" value="ECO:0007669"/>
    <property type="project" value="UniProtKB-KW"/>
</dbReference>
<dbReference type="AlphaFoldDB" id="A0A371HTW8"/>
<dbReference type="OrthoDB" id="187139at2759"/>
<dbReference type="GO" id="GO:0005975">
    <property type="term" value="P:carbohydrate metabolic process"/>
    <property type="evidence" value="ECO:0007669"/>
    <property type="project" value="InterPro"/>
</dbReference>
<evidence type="ECO:0000256" key="8">
    <source>
        <dbReference type="RuleBase" id="RU361169"/>
    </source>
</evidence>
<dbReference type="InterPro" id="IPR006626">
    <property type="entry name" value="PbH1"/>
</dbReference>
<dbReference type="EMBL" id="QJKJ01001720">
    <property type="protein sequence ID" value="RDY06239.1"/>
    <property type="molecule type" value="Genomic_DNA"/>
</dbReference>
<keyword evidence="10" id="KW-1185">Reference proteome</keyword>
<dbReference type="SUPFAM" id="SSF51126">
    <property type="entry name" value="Pectin lyase-like"/>
    <property type="match status" value="1"/>
</dbReference>
<keyword evidence="7" id="KW-0961">Cell wall biogenesis/degradation</keyword>
<evidence type="ECO:0000256" key="3">
    <source>
        <dbReference type="ARBA" id="ARBA00022512"/>
    </source>
</evidence>
<comment type="caution">
    <text evidence="9">The sequence shown here is derived from an EMBL/GenBank/DDBJ whole genome shotgun (WGS) entry which is preliminary data.</text>
</comment>
<dbReference type="PANTHER" id="PTHR31375">
    <property type="match status" value="1"/>
</dbReference>
<keyword evidence="3" id="KW-0134">Cell wall</keyword>
<gene>
    <name evidence="9" type="ORF">CR513_09810</name>
</gene>
<evidence type="ECO:0000256" key="1">
    <source>
        <dbReference type="ARBA" id="ARBA00004191"/>
    </source>
</evidence>
<protein>
    <submittedName>
        <fullName evidence="9">Polygalacturonase</fullName>
    </submittedName>
</protein>
<reference evidence="9" key="1">
    <citation type="submission" date="2018-05" db="EMBL/GenBank/DDBJ databases">
        <title>Draft genome of Mucuna pruriens seed.</title>
        <authorList>
            <person name="Nnadi N.E."/>
            <person name="Vos R."/>
            <person name="Hasami M.H."/>
            <person name="Devisetty U.K."/>
            <person name="Aguiy J.C."/>
        </authorList>
    </citation>
    <scope>NUCLEOTIDE SEQUENCE [LARGE SCALE GENOMIC DNA]</scope>
    <source>
        <strain evidence="9">JCA_2017</strain>
    </source>
</reference>
<evidence type="ECO:0000313" key="10">
    <source>
        <dbReference type="Proteomes" id="UP000257109"/>
    </source>
</evidence>
<accession>A0A371HTW8</accession>
<evidence type="ECO:0000313" key="9">
    <source>
        <dbReference type="EMBL" id="RDY06239.1"/>
    </source>
</evidence>
<dbReference type="InterPro" id="IPR012334">
    <property type="entry name" value="Pectin_lyas_fold"/>
</dbReference>
<dbReference type="Pfam" id="PF00295">
    <property type="entry name" value="Glyco_hydro_28"/>
    <property type="match status" value="2"/>
</dbReference>
<comment type="similarity">
    <text evidence="2 8">Belongs to the glycosyl hydrolase 28 family.</text>
</comment>
<organism evidence="9 10">
    <name type="scientific">Mucuna pruriens</name>
    <name type="common">Velvet bean</name>
    <name type="synonym">Dolichos pruriens</name>
    <dbReference type="NCBI Taxonomy" id="157652"/>
    <lineage>
        <taxon>Eukaryota</taxon>
        <taxon>Viridiplantae</taxon>
        <taxon>Streptophyta</taxon>
        <taxon>Embryophyta</taxon>
        <taxon>Tracheophyta</taxon>
        <taxon>Spermatophyta</taxon>
        <taxon>Magnoliopsida</taxon>
        <taxon>eudicotyledons</taxon>
        <taxon>Gunneridae</taxon>
        <taxon>Pentapetalae</taxon>
        <taxon>rosids</taxon>
        <taxon>fabids</taxon>
        <taxon>Fabales</taxon>
        <taxon>Fabaceae</taxon>
        <taxon>Papilionoideae</taxon>
        <taxon>50 kb inversion clade</taxon>
        <taxon>NPAAA clade</taxon>
        <taxon>indigoferoid/millettioid clade</taxon>
        <taxon>Phaseoleae</taxon>
        <taxon>Mucuna</taxon>
    </lineage>
</organism>
<dbReference type="SMART" id="SM00710">
    <property type="entry name" value="PbH1"/>
    <property type="match status" value="5"/>
</dbReference>
<feature type="non-terminal residue" evidence="9">
    <location>
        <position position="1"/>
    </location>
</feature>
<keyword evidence="6 8" id="KW-0326">Glycosidase</keyword>
<dbReference type="Proteomes" id="UP000257109">
    <property type="component" value="Unassembled WGS sequence"/>
</dbReference>
<name>A0A371HTW8_MUCPR</name>